<feature type="chain" id="PRO_5047105465" evidence="3">
    <location>
        <begin position="23"/>
        <end position="1303"/>
    </location>
</feature>
<dbReference type="PROSITE" id="PS50825">
    <property type="entry name" value="HYR"/>
    <property type="match status" value="1"/>
</dbReference>
<protein>
    <submittedName>
        <fullName evidence="5">T9SS type A sorting domain-containing protein</fullName>
    </submittedName>
</protein>
<evidence type="ECO:0000313" key="5">
    <source>
        <dbReference type="EMBL" id="MFB9106739.1"/>
    </source>
</evidence>
<dbReference type="InterPro" id="IPR003410">
    <property type="entry name" value="HYR_dom"/>
</dbReference>
<proteinExistence type="predicted"/>
<evidence type="ECO:0000259" key="4">
    <source>
        <dbReference type="PROSITE" id="PS50825"/>
    </source>
</evidence>
<evidence type="ECO:0000256" key="3">
    <source>
        <dbReference type="SAM" id="SignalP"/>
    </source>
</evidence>
<organism evidence="5 6">
    <name type="scientific">Algibacter miyuki</name>
    <dbReference type="NCBI Taxonomy" id="1306933"/>
    <lineage>
        <taxon>Bacteria</taxon>
        <taxon>Pseudomonadati</taxon>
        <taxon>Bacteroidota</taxon>
        <taxon>Flavobacteriia</taxon>
        <taxon>Flavobacteriales</taxon>
        <taxon>Flavobacteriaceae</taxon>
        <taxon>Algibacter</taxon>
    </lineage>
</organism>
<dbReference type="NCBIfam" id="TIGR04183">
    <property type="entry name" value="Por_Secre_tail"/>
    <property type="match status" value="1"/>
</dbReference>
<dbReference type="Pfam" id="PF02494">
    <property type="entry name" value="HYR"/>
    <property type="match status" value="1"/>
</dbReference>
<dbReference type="InterPro" id="IPR026444">
    <property type="entry name" value="Secre_tail"/>
</dbReference>
<keyword evidence="6" id="KW-1185">Reference proteome</keyword>
<keyword evidence="2" id="KW-0677">Repeat</keyword>
<feature type="domain" description="HYR" evidence="4">
    <location>
        <begin position="1130"/>
        <end position="1213"/>
    </location>
</feature>
<keyword evidence="1 3" id="KW-0732">Signal</keyword>
<evidence type="ECO:0000256" key="1">
    <source>
        <dbReference type="ARBA" id="ARBA00022729"/>
    </source>
</evidence>
<dbReference type="RefSeq" id="WP_377879721.1">
    <property type="nucleotide sequence ID" value="NZ_JBHMFA010000033.1"/>
</dbReference>
<evidence type="ECO:0000256" key="2">
    <source>
        <dbReference type="ARBA" id="ARBA00022737"/>
    </source>
</evidence>
<feature type="signal peptide" evidence="3">
    <location>
        <begin position="1"/>
        <end position="22"/>
    </location>
</feature>
<name>A0ABV5H4A2_9FLAO</name>
<dbReference type="Pfam" id="PF18962">
    <property type="entry name" value="Por_Secre_tail"/>
    <property type="match status" value="1"/>
</dbReference>
<sequence length="1303" mass="137946">MKKKYPFIIFFFTLMVTSLSFSQKVVIVGMNHLSSGAPDDGFTFVATENIPAGEIIYFTDNEYDVVTNNFTNSEEAVIKYTVGTGGLSKGVVVYMRETSTDTFVISCTSGNCGSNSVSNGSFNLATNGDGLYAYSDTDDNVVNGITEIYSVMYTGSGEAPSQNGGNIPTNQNPIGNFPNAIVVDGFNNDGDDFTGPNRIEFKFSPSNLRDGISKTAFENAENYLQYVSFDDLSIVEFTNLNLTGSKPVLTISPTPKSVNENSATSMVYTFTLDSPAVGDLVVNFSVGGTAAYTTDYSVSGATTFSASNGTVTIADGTSSKTVTITPIGDTTLEADELVILAITPSAGYDGGSPSSATVIILNDDTQTVTPMVAVTGTNNNNDEGFSFVALDDIPANTIIYFTAEEFNTSILKFVNNGDAICRWTSPNSIIQRGEVIVATESTSNILSTTCNNNICGTIDIVYGLFSLATAGESFYAYKDSNDDPFDGITEIHSVLHTGNGTTGGGNIGALQNPTSVYTGSVLVDGFTLGVNPNRAEYKFAGNERALDVDQANFQNTSNWLYGEENITLSTIPFNNIIISTGSANPIATVSVTPNSVAEDSGIGLVYTFSLSTAVPNDITINYAVGGTATFSDDYGVTGANTFGATAGSVVIPSGSTYATITATPLTDMTLEPIETVQLALTSGTGYNGGSPNDAIGSITNDDTSKSNPLVAITGLSHDASVQDAFSFVAIKDIPANTTIYFTEEEFDNTTLTFETDGEAVIQYISPATIIPAGDVIVATETGTSTNIFNITCNGATGNSCGTMTTVSGTFSINTSGESFYAYSDINSDPSDGITDIYAVLYTGSSPISGGFIPTKQDPSQIYLSALVIDGFPSTAPKRIEYDETKRNILVTNADFKNTANWLYAQSSPAELSPVPFNNLAIGNQPPMVVCKNITLPLDAMGTTTLTPDLVDNGSTDDGGSVFLAFETTSFSGETTATSPTDIIDPGTGVMYPYQASAFTVPTTGTYTFNGTGTMSSEIFYIFIWKDTPIPNSTLYDSRPEYLTRILISNNGDALTDPTITLSEGHTYYMSISDVQAGFGTYSITTNIPIITTAASSAYTCTNLGSTVNQTLYTFDQEGNTSSCVSTITISDNIAPVITCPANQVQTSQLYTIPDYFSTGEAQVTDNCTNPVTITSQTPAAGIELTPGTYTVSLHTQDANANMNSCTFELIIDTSLSLADSEIGLNSVNLHPNPSSNIVYLSNPQLINLKNASLYDMSGRLIEYFDLSNTREQQPINITNLASATYVLIVESDKGHIAKRLSKQ</sequence>
<evidence type="ECO:0000313" key="6">
    <source>
        <dbReference type="Proteomes" id="UP001589590"/>
    </source>
</evidence>
<dbReference type="InterPro" id="IPR038081">
    <property type="entry name" value="CalX-like_sf"/>
</dbReference>
<comment type="caution">
    <text evidence="5">The sequence shown here is derived from an EMBL/GenBank/DDBJ whole genome shotgun (WGS) entry which is preliminary data.</text>
</comment>
<reference evidence="5 6" key="1">
    <citation type="submission" date="2024-09" db="EMBL/GenBank/DDBJ databases">
        <authorList>
            <person name="Sun Q."/>
            <person name="Mori K."/>
        </authorList>
    </citation>
    <scope>NUCLEOTIDE SEQUENCE [LARGE SCALE GENOMIC DNA]</scope>
    <source>
        <strain evidence="5 6">CECT 8300</strain>
    </source>
</reference>
<dbReference type="Gene3D" id="2.60.40.2030">
    <property type="match status" value="2"/>
</dbReference>
<gene>
    <name evidence="5" type="ORF">ACFFU1_17660</name>
</gene>
<dbReference type="EMBL" id="JBHMFA010000033">
    <property type="protein sequence ID" value="MFB9106739.1"/>
    <property type="molecule type" value="Genomic_DNA"/>
</dbReference>
<accession>A0ABV5H4A2</accession>
<dbReference type="SUPFAM" id="SSF141072">
    <property type="entry name" value="CalX-like"/>
    <property type="match status" value="2"/>
</dbReference>
<dbReference type="Proteomes" id="UP001589590">
    <property type="component" value="Unassembled WGS sequence"/>
</dbReference>